<evidence type="ECO:0000313" key="4">
    <source>
        <dbReference type="Proteomes" id="UP000275078"/>
    </source>
</evidence>
<feature type="coiled-coil region" evidence="1">
    <location>
        <begin position="23"/>
        <end position="50"/>
    </location>
</feature>
<dbReference type="GO" id="GO:0008608">
    <property type="term" value="P:attachment of spindle microtubules to kinetochore"/>
    <property type="evidence" value="ECO:0007669"/>
    <property type="project" value="InterPro"/>
</dbReference>
<protein>
    <submittedName>
        <fullName evidence="3">Uncharacterized protein</fullName>
    </submittedName>
</protein>
<dbReference type="EMBL" id="ML119646">
    <property type="protein sequence ID" value="RPA87736.1"/>
    <property type="molecule type" value="Genomic_DNA"/>
</dbReference>
<proteinExistence type="predicted"/>
<dbReference type="OrthoDB" id="3358869at2759"/>
<name>A0A3N4IPP3_ASCIM</name>
<dbReference type="InterPro" id="IPR013183">
    <property type="entry name" value="Hsk3-like"/>
</dbReference>
<dbReference type="GO" id="GO:0051010">
    <property type="term" value="F:microtubule plus-end binding"/>
    <property type="evidence" value="ECO:0007669"/>
    <property type="project" value="TreeGrafter"/>
</dbReference>
<dbReference type="Proteomes" id="UP000275078">
    <property type="component" value="Unassembled WGS sequence"/>
</dbReference>
<dbReference type="PANTHER" id="PTHR28289:SF1">
    <property type="entry name" value="DASH COMPLEX SUBUNIT HSK3"/>
    <property type="match status" value="1"/>
</dbReference>
<keyword evidence="1" id="KW-0175">Coiled coil</keyword>
<dbReference type="GO" id="GO:0042729">
    <property type="term" value="C:DASH complex"/>
    <property type="evidence" value="ECO:0007669"/>
    <property type="project" value="TreeGrafter"/>
</dbReference>
<accession>A0A3N4IPP3</accession>
<dbReference type="Pfam" id="PF08227">
    <property type="entry name" value="DASH_Hsk3"/>
    <property type="match status" value="1"/>
</dbReference>
<dbReference type="AlphaFoldDB" id="A0A3N4IPP3"/>
<dbReference type="PANTHER" id="PTHR28289">
    <property type="entry name" value="DASH COMPLEX SUBUNIT HSK3"/>
    <property type="match status" value="1"/>
</dbReference>
<sequence length="101" mass="10809">MQKRSRQSIFPTAAGQSLNTSTSLNKQRQLSQLNVQLAQLQENLGKLENLVLVTAVQADFIRLLGGVCGGMLMAAQRVLVDEGAGVGSREEDDNGEGGDEH</sequence>
<organism evidence="3 4">
    <name type="scientific">Ascobolus immersus RN42</name>
    <dbReference type="NCBI Taxonomy" id="1160509"/>
    <lineage>
        <taxon>Eukaryota</taxon>
        <taxon>Fungi</taxon>
        <taxon>Dikarya</taxon>
        <taxon>Ascomycota</taxon>
        <taxon>Pezizomycotina</taxon>
        <taxon>Pezizomycetes</taxon>
        <taxon>Pezizales</taxon>
        <taxon>Ascobolaceae</taxon>
        <taxon>Ascobolus</taxon>
    </lineage>
</organism>
<gene>
    <name evidence="3" type="ORF">BJ508DRAFT_372004</name>
</gene>
<reference evidence="3 4" key="1">
    <citation type="journal article" date="2018" name="Nat. Ecol. Evol.">
        <title>Pezizomycetes genomes reveal the molecular basis of ectomycorrhizal truffle lifestyle.</title>
        <authorList>
            <person name="Murat C."/>
            <person name="Payen T."/>
            <person name="Noel B."/>
            <person name="Kuo A."/>
            <person name="Morin E."/>
            <person name="Chen J."/>
            <person name="Kohler A."/>
            <person name="Krizsan K."/>
            <person name="Balestrini R."/>
            <person name="Da Silva C."/>
            <person name="Montanini B."/>
            <person name="Hainaut M."/>
            <person name="Levati E."/>
            <person name="Barry K.W."/>
            <person name="Belfiori B."/>
            <person name="Cichocki N."/>
            <person name="Clum A."/>
            <person name="Dockter R.B."/>
            <person name="Fauchery L."/>
            <person name="Guy J."/>
            <person name="Iotti M."/>
            <person name="Le Tacon F."/>
            <person name="Lindquist E.A."/>
            <person name="Lipzen A."/>
            <person name="Malagnac F."/>
            <person name="Mello A."/>
            <person name="Molinier V."/>
            <person name="Miyauchi S."/>
            <person name="Poulain J."/>
            <person name="Riccioni C."/>
            <person name="Rubini A."/>
            <person name="Sitrit Y."/>
            <person name="Splivallo R."/>
            <person name="Traeger S."/>
            <person name="Wang M."/>
            <person name="Zifcakova L."/>
            <person name="Wipf D."/>
            <person name="Zambonelli A."/>
            <person name="Paolocci F."/>
            <person name="Nowrousian M."/>
            <person name="Ottonello S."/>
            <person name="Baldrian P."/>
            <person name="Spatafora J.W."/>
            <person name="Henrissat B."/>
            <person name="Nagy L.G."/>
            <person name="Aury J.M."/>
            <person name="Wincker P."/>
            <person name="Grigoriev I.V."/>
            <person name="Bonfante P."/>
            <person name="Martin F.M."/>
        </authorList>
    </citation>
    <scope>NUCLEOTIDE SEQUENCE [LARGE SCALE GENOMIC DNA]</scope>
    <source>
        <strain evidence="3 4">RN42</strain>
    </source>
</reference>
<feature type="region of interest" description="Disordered" evidence="2">
    <location>
        <begin position="1"/>
        <end position="23"/>
    </location>
</feature>
<dbReference type="InterPro" id="IPR042332">
    <property type="entry name" value="Hsk3"/>
</dbReference>
<keyword evidence="4" id="KW-1185">Reference proteome</keyword>
<feature type="compositionally biased region" description="Polar residues" evidence="2">
    <location>
        <begin position="7"/>
        <end position="23"/>
    </location>
</feature>
<evidence type="ECO:0000256" key="1">
    <source>
        <dbReference type="SAM" id="Coils"/>
    </source>
</evidence>
<evidence type="ECO:0000256" key="2">
    <source>
        <dbReference type="SAM" id="MobiDB-lite"/>
    </source>
</evidence>
<dbReference type="STRING" id="1160509.A0A3N4IPP3"/>
<evidence type="ECO:0000313" key="3">
    <source>
        <dbReference type="EMBL" id="RPA87736.1"/>
    </source>
</evidence>